<feature type="transmembrane region" description="Helical" evidence="1">
    <location>
        <begin position="62"/>
        <end position="86"/>
    </location>
</feature>
<gene>
    <name evidence="3" type="ORF">FIBRA_00051</name>
</gene>
<feature type="transmembrane region" description="Helical" evidence="1">
    <location>
        <begin position="239"/>
        <end position="257"/>
    </location>
</feature>
<evidence type="ECO:0000313" key="3">
    <source>
        <dbReference type="EMBL" id="CCL98057.1"/>
    </source>
</evidence>
<dbReference type="Pfam" id="PF20151">
    <property type="entry name" value="DUF6533"/>
    <property type="match status" value="1"/>
</dbReference>
<dbReference type="HOGENOM" id="CLU_035509_13_0_1"/>
<dbReference type="InterPro" id="IPR045340">
    <property type="entry name" value="DUF6533"/>
</dbReference>
<keyword evidence="1" id="KW-0812">Transmembrane</keyword>
<feature type="domain" description="DUF6533" evidence="2">
    <location>
        <begin position="24"/>
        <end position="69"/>
    </location>
</feature>
<evidence type="ECO:0000256" key="1">
    <source>
        <dbReference type="SAM" id="Phobius"/>
    </source>
</evidence>
<dbReference type="InParanoid" id="J7RG24"/>
<evidence type="ECO:0000259" key="2">
    <source>
        <dbReference type="Pfam" id="PF20151"/>
    </source>
</evidence>
<dbReference type="EMBL" id="HE796868">
    <property type="protein sequence ID" value="CCL98057.1"/>
    <property type="molecule type" value="Genomic_DNA"/>
</dbReference>
<keyword evidence="1" id="KW-1133">Transmembrane helix</keyword>
<feature type="transmembrane region" description="Helical" evidence="1">
    <location>
        <begin position="263"/>
        <end position="286"/>
    </location>
</feature>
<organism evidence="3 4">
    <name type="scientific">Fibroporia radiculosa</name>
    <dbReference type="NCBI Taxonomy" id="599839"/>
    <lineage>
        <taxon>Eukaryota</taxon>
        <taxon>Fungi</taxon>
        <taxon>Dikarya</taxon>
        <taxon>Basidiomycota</taxon>
        <taxon>Agaricomycotina</taxon>
        <taxon>Agaricomycetes</taxon>
        <taxon>Polyporales</taxon>
        <taxon>Fibroporiaceae</taxon>
        <taxon>Fibroporia</taxon>
    </lineage>
</organism>
<name>J7RG24_9APHY</name>
<evidence type="ECO:0000313" key="4">
    <source>
        <dbReference type="Proteomes" id="UP000006352"/>
    </source>
</evidence>
<dbReference type="AlphaFoldDB" id="J7RG24"/>
<keyword evidence="4" id="KW-1185">Reference proteome</keyword>
<proteinExistence type="predicted"/>
<feature type="transmembrane region" description="Helical" evidence="1">
    <location>
        <begin position="145"/>
        <end position="169"/>
    </location>
</feature>
<feature type="transmembrane region" description="Helical" evidence="1">
    <location>
        <begin position="198"/>
        <end position="218"/>
    </location>
</feature>
<protein>
    <recommendedName>
        <fullName evidence="2">DUF6533 domain-containing protein</fullName>
    </recommendedName>
</protein>
<feature type="transmembrane region" description="Helical" evidence="1">
    <location>
        <begin position="24"/>
        <end position="41"/>
    </location>
</feature>
<accession>J7RG24</accession>
<feature type="transmembrane region" description="Helical" evidence="1">
    <location>
        <begin position="116"/>
        <end position="138"/>
    </location>
</feature>
<dbReference type="RefSeq" id="XP_012177340.1">
    <property type="nucleotide sequence ID" value="XM_012321950.1"/>
</dbReference>
<dbReference type="OrthoDB" id="2679643at2759"/>
<sequence length="401" mass="44706">MAALPADEVSLLLSELEAAEKTRYLAIAGLVIYMYNYFLTFDQEIEHFWSGPWSISRFLFLLNRYLPLVSMTIAVYCEHLLAAYIYDVVESAHISPGLVGPPLTYEVWVCSKAVPAAYILTYICITIVQAIIVLRIWYIYSMRRVARIMIVGCFVICATATAITISIVYSDFLTIPLKLPGFHTPGCSVPPSDNMWRVFLPNIILHTILFAATTWPALRMHRCGRQSPLMNRLVRDGGVFYFFLFGASVFSTIGAAQTRDPAVMFPAIYASFLLTISTISAGRLMLSIRSLAAQLSVDSDLLLSDAELSRVRWKRGAHDGEIIVEIDVGDVPLDEFGSGQYPVLRASRVGVFDGAVYPGADKLQKTQKFSTRSGKRSLPPRLSLKPGEHSHCHFESCCNHK</sequence>
<dbReference type="GeneID" id="24092968"/>
<keyword evidence="1" id="KW-0472">Membrane</keyword>
<reference evidence="3 4" key="1">
    <citation type="journal article" date="2012" name="Appl. Environ. Microbiol.">
        <title>Short-read sequencing for genomic analysis of the brown rot fungus Fibroporia radiculosa.</title>
        <authorList>
            <person name="Tang J.D."/>
            <person name="Perkins A.D."/>
            <person name="Sonstegard T.S."/>
            <person name="Schroeder S.G."/>
            <person name="Burgess S.C."/>
            <person name="Diehl S.V."/>
        </authorList>
    </citation>
    <scope>NUCLEOTIDE SEQUENCE [LARGE SCALE GENOMIC DNA]</scope>
    <source>
        <strain evidence="3 4">TFFH 294</strain>
    </source>
</reference>
<dbReference type="Proteomes" id="UP000006352">
    <property type="component" value="Unassembled WGS sequence"/>
</dbReference>